<dbReference type="HAMAP" id="MF_01371_B">
    <property type="entry name" value="Ribosomal_uL30_B"/>
    <property type="match status" value="1"/>
</dbReference>
<dbReference type="PANTHER" id="PTHR15892">
    <property type="entry name" value="MITOCHONDRIAL RIBOSOMAL PROTEIN L30"/>
    <property type="match status" value="1"/>
</dbReference>
<keyword evidence="3 5" id="KW-0689">Ribosomal protein</keyword>
<gene>
    <name evidence="5" type="primary">rpmD</name>
    <name evidence="7" type="ORF">CLV56_2615</name>
</gene>
<comment type="similarity">
    <text evidence="1 5">Belongs to the universal ribosomal protein uL30 family.</text>
</comment>
<dbReference type="AlphaFoldDB" id="A0A0B2BPM5"/>
<organism evidence="7 8">
    <name type="scientific">Mumia flava</name>
    <dbReference type="NCBI Taxonomy" id="1348852"/>
    <lineage>
        <taxon>Bacteria</taxon>
        <taxon>Bacillati</taxon>
        <taxon>Actinomycetota</taxon>
        <taxon>Actinomycetes</taxon>
        <taxon>Propionibacteriales</taxon>
        <taxon>Nocardioidaceae</taxon>
        <taxon>Mumia</taxon>
    </lineage>
</organism>
<dbReference type="Gene3D" id="3.30.1390.20">
    <property type="entry name" value="Ribosomal protein L30, ferredoxin-like fold domain"/>
    <property type="match status" value="1"/>
</dbReference>
<dbReference type="GO" id="GO:0006412">
    <property type="term" value="P:translation"/>
    <property type="evidence" value="ECO:0007669"/>
    <property type="project" value="UniProtKB-UniRule"/>
</dbReference>
<evidence type="ECO:0000313" key="7">
    <source>
        <dbReference type="EMBL" id="PJJ58364.1"/>
    </source>
</evidence>
<evidence type="ECO:0000256" key="2">
    <source>
        <dbReference type="ARBA" id="ARBA00011838"/>
    </source>
</evidence>
<dbReference type="EMBL" id="PGEZ01000001">
    <property type="protein sequence ID" value="PJJ58364.1"/>
    <property type="molecule type" value="Genomic_DNA"/>
</dbReference>
<evidence type="ECO:0000259" key="6">
    <source>
        <dbReference type="Pfam" id="PF00327"/>
    </source>
</evidence>
<evidence type="ECO:0000313" key="8">
    <source>
        <dbReference type="Proteomes" id="UP000230842"/>
    </source>
</evidence>
<evidence type="ECO:0000256" key="3">
    <source>
        <dbReference type="ARBA" id="ARBA00022980"/>
    </source>
</evidence>
<dbReference type="InterPro" id="IPR005996">
    <property type="entry name" value="Ribosomal_uL30_bac-type"/>
</dbReference>
<dbReference type="InterPro" id="IPR036919">
    <property type="entry name" value="Ribo_uL30_ferredoxin-like_sf"/>
</dbReference>
<proteinExistence type="inferred from homology"/>
<evidence type="ECO:0000256" key="4">
    <source>
        <dbReference type="ARBA" id="ARBA00023274"/>
    </source>
</evidence>
<accession>A0A0B2BPM5</accession>
<dbReference type="RefSeq" id="WP_039345452.1">
    <property type="nucleotide sequence ID" value="NZ_PGEZ01000001.1"/>
</dbReference>
<dbReference type="SUPFAM" id="SSF55129">
    <property type="entry name" value="Ribosomal protein L30p/L7e"/>
    <property type="match status" value="1"/>
</dbReference>
<dbReference type="PANTHER" id="PTHR15892:SF2">
    <property type="entry name" value="LARGE RIBOSOMAL SUBUNIT PROTEIN UL30M"/>
    <property type="match status" value="1"/>
</dbReference>
<dbReference type="OrthoDB" id="9812790at2"/>
<comment type="caution">
    <text evidence="7">The sequence shown here is derived from an EMBL/GenBank/DDBJ whole genome shotgun (WGS) entry which is preliminary data.</text>
</comment>
<sequence>MASLEITQVRSGIGRKQNQRETLRTLGLKRIGDVVVREDRVEVRGMIDTVSHLVDVKTVQD</sequence>
<feature type="domain" description="Large ribosomal subunit protein uL30-like ferredoxin-like fold" evidence="6">
    <location>
        <begin position="5"/>
        <end position="54"/>
    </location>
</feature>
<dbReference type="Pfam" id="PF00327">
    <property type="entry name" value="Ribosomal_L30"/>
    <property type="match status" value="1"/>
</dbReference>
<evidence type="ECO:0000256" key="5">
    <source>
        <dbReference type="HAMAP-Rule" id="MF_01371"/>
    </source>
</evidence>
<dbReference type="NCBIfam" id="TIGR01308">
    <property type="entry name" value="rpmD_bact"/>
    <property type="match status" value="1"/>
</dbReference>
<dbReference type="PIRSF" id="PIRSF002211">
    <property type="entry name" value="Ribosomal_L30_bac-type"/>
    <property type="match status" value="1"/>
</dbReference>
<comment type="subunit">
    <text evidence="2 5">Part of the 50S ribosomal subunit.</text>
</comment>
<keyword evidence="8" id="KW-1185">Reference proteome</keyword>
<dbReference type="GO" id="GO:0003735">
    <property type="term" value="F:structural constituent of ribosome"/>
    <property type="evidence" value="ECO:0007669"/>
    <property type="project" value="InterPro"/>
</dbReference>
<evidence type="ECO:0000256" key="1">
    <source>
        <dbReference type="ARBA" id="ARBA00007594"/>
    </source>
</evidence>
<dbReference type="GO" id="GO:0022625">
    <property type="term" value="C:cytosolic large ribosomal subunit"/>
    <property type="evidence" value="ECO:0007669"/>
    <property type="project" value="TreeGrafter"/>
</dbReference>
<dbReference type="FunFam" id="3.30.1390.20:FF:000001">
    <property type="entry name" value="50S ribosomal protein L30"/>
    <property type="match status" value="1"/>
</dbReference>
<dbReference type="Proteomes" id="UP000230842">
    <property type="component" value="Unassembled WGS sequence"/>
</dbReference>
<keyword evidence="4 5" id="KW-0687">Ribonucleoprotein</keyword>
<name>A0A0B2BPM5_9ACTN</name>
<dbReference type="CDD" id="cd01658">
    <property type="entry name" value="Ribosomal_L30"/>
    <property type="match status" value="1"/>
</dbReference>
<reference evidence="7 8" key="1">
    <citation type="submission" date="2017-11" db="EMBL/GenBank/DDBJ databases">
        <title>Genomic Encyclopedia of Archaeal and Bacterial Type Strains, Phase II (KMG-II): From Individual Species to Whole Genera.</title>
        <authorList>
            <person name="Goeker M."/>
        </authorList>
    </citation>
    <scope>NUCLEOTIDE SEQUENCE [LARGE SCALE GENOMIC DNA]</scope>
    <source>
        <strain evidence="7 8">DSM 27763</strain>
    </source>
</reference>
<dbReference type="InterPro" id="IPR016082">
    <property type="entry name" value="Ribosomal_uL30_ferredoxin-like"/>
</dbReference>
<protein>
    <recommendedName>
        <fullName evidence="5">Large ribosomal subunit protein uL30</fullName>
    </recommendedName>
</protein>